<organism evidence="3 4">
    <name type="scientific">Canna indica</name>
    <name type="common">Indian-shot</name>
    <dbReference type="NCBI Taxonomy" id="4628"/>
    <lineage>
        <taxon>Eukaryota</taxon>
        <taxon>Viridiplantae</taxon>
        <taxon>Streptophyta</taxon>
        <taxon>Embryophyta</taxon>
        <taxon>Tracheophyta</taxon>
        <taxon>Spermatophyta</taxon>
        <taxon>Magnoliopsida</taxon>
        <taxon>Liliopsida</taxon>
        <taxon>Zingiberales</taxon>
        <taxon>Cannaceae</taxon>
        <taxon>Canna</taxon>
    </lineage>
</organism>
<accession>A0AAQ3KDG9</accession>
<feature type="compositionally biased region" description="Polar residues" evidence="1">
    <location>
        <begin position="340"/>
        <end position="352"/>
    </location>
</feature>
<dbReference type="PANTHER" id="PTHR46821:SF4">
    <property type="entry name" value="OS08G0275200 PROTEIN"/>
    <property type="match status" value="1"/>
</dbReference>
<dbReference type="AlphaFoldDB" id="A0AAQ3KDG9"/>
<evidence type="ECO:0000313" key="4">
    <source>
        <dbReference type="Proteomes" id="UP001327560"/>
    </source>
</evidence>
<reference evidence="3 4" key="1">
    <citation type="submission" date="2023-10" db="EMBL/GenBank/DDBJ databases">
        <title>Chromosome-scale genome assembly provides insights into flower coloration mechanisms of Canna indica.</title>
        <authorList>
            <person name="Li C."/>
        </authorList>
    </citation>
    <scope>NUCLEOTIDE SEQUENCE [LARGE SCALE GENOMIC DNA]</scope>
    <source>
        <tissue evidence="3">Flower</tissue>
    </source>
</reference>
<keyword evidence="2" id="KW-0812">Transmembrane</keyword>
<dbReference type="Proteomes" id="UP001327560">
    <property type="component" value="Chromosome 4"/>
</dbReference>
<feature type="region of interest" description="Disordered" evidence="1">
    <location>
        <begin position="321"/>
        <end position="352"/>
    </location>
</feature>
<evidence type="ECO:0000256" key="1">
    <source>
        <dbReference type="SAM" id="MobiDB-lite"/>
    </source>
</evidence>
<evidence type="ECO:0000313" key="3">
    <source>
        <dbReference type="EMBL" id="WOL05168.1"/>
    </source>
</evidence>
<feature type="transmembrane region" description="Helical" evidence="2">
    <location>
        <begin position="21"/>
        <end position="48"/>
    </location>
</feature>
<evidence type="ECO:0000256" key="2">
    <source>
        <dbReference type="SAM" id="Phobius"/>
    </source>
</evidence>
<keyword evidence="2" id="KW-1133">Transmembrane helix</keyword>
<sequence>MTSRRLTSSSSSASVAQSHCVILIVVASSISSLLLVALLLLFLFYFYLSQPRSPTLPLPSSSSAAANPLQLRCFSYRALRSATASFNPAHSLKRGAFVAIFHSVLFDGKFVAVKRLLYSPSSSPTHAAPCCDREFHNELNVLATLHPPLRRVPPWILPQGPSSPPLGLRVHAQWKPPGSSLWFQLSSQLRPGASQSSLMLPKLSPFSTLSVIPPSSMVTSSPTTWTRWAKTNATPPTPSPTTARVGAQPHRRYYFICSHGYCFGDMRLAIVAKALPMALATPPPSSLSSSPFPSPKLLNLPSLTGNTLVQIKRALSAATAASPAASSSSFSSSLESPKSNTGFPTATASPCR</sequence>
<keyword evidence="2" id="KW-0472">Membrane</keyword>
<gene>
    <name evidence="3" type="ORF">Cni_G13894</name>
</gene>
<feature type="compositionally biased region" description="Low complexity" evidence="1">
    <location>
        <begin position="321"/>
        <end position="339"/>
    </location>
</feature>
<proteinExistence type="predicted"/>
<keyword evidence="4" id="KW-1185">Reference proteome</keyword>
<protein>
    <submittedName>
        <fullName evidence="3">Uncharacterized protein</fullName>
    </submittedName>
</protein>
<name>A0AAQ3KDG9_9LILI</name>
<dbReference type="InterPro" id="IPR044576">
    <property type="entry name" value="At4g25390-like"/>
</dbReference>
<dbReference type="EMBL" id="CP136893">
    <property type="protein sequence ID" value="WOL05168.1"/>
    <property type="molecule type" value="Genomic_DNA"/>
</dbReference>
<dbReference type="PANTHER" id="PTHR46821">
    <property type="entry name" value="OS07G0586332 PROTEIN"/>
    <property type="match status" value="1"/>
</dbReference>
<dbReference type="Gene3D" id="3.30.200.20">
    <property type="entry name" value="Phosphorylase Kinase, domain 1"/>
    <property type="match status" value="1"/>
</dbReference>